<evidence type="ECO:0000313" key="1">
    <source>
        <dbReference type="EMBL" id="KAF5811128.1"/>
    </source>
</evidence>
<dbReference type="EMBL" id="MNCJ02000319">
    <property type="protein sequence ID" value="KAF5811128.1"/>
    <property type="molecule type" value="Genomic_DNA"/>
</dbReference>
<gene>
    <name evidence="1" type="ORF">HanXRQr2_Chr04g0177851</name>
</gene>
<name>A0A9K3JAA9_HELAN</name>
<dbReference type="InterPro" id="IPR044254">
    <property type="entry name" value="At4g02110-like"/>
</dbReference>
<comment type="caution">
    <text evidence="1">The sequence shown here is derived from an EMBL/GenBank/DDBJ whole genome shotgun (WGS) entry which is preliminary data.</text>
</comment>
<organism evidence="1 2">
    <name type="scientific">Helianthus annuus</name>
    <name type="common">Common sunflower</name>
    <dbReference type="NCBI Taxonomy" id="4232"/>
    <lineage>
        <taxon>Eukaryota</taxon>
        <taxon>Viridiplantae</taxon>
        <taxon>Streptophyta</taxon>
        <taxon>Embryophyta</taxon>
        <taxon>Tracheophyta</taxon>
        <taxon>Spermatophyta</taxon>
        <taxon>Magnoliopsida</taxon>
        <taxon>eudicotyledons</taxon>
        <taxon>Gunneridae</taxon>
        <taxon>Pentapetalae</taxon>
        <taxon>asterids</taxon>
        <taxon>campanulids</taxon>
        <taxon>Asterales</taxon>
        <taxon>Asteraceae</taxon>
        <taxon>Asteroideae</taxon>
        <taxon>Heliantheae alliance</taxon>
        <taxon>Heliantheae</taxon>
        <taxon>Helianthus</taxon>
    </lineage>
</organism>
<dbReference type="Gramene" id="mRNA:HanXRQr2_Chr04g0177851">
    <property type="protein sequence ID" value="mRNA:HanXRQr2_Chr04g0177851"/>
    <property type="gene ID" value="HanXRQr2_Chr04g0177851"/>
</dbReference>
<accession>A0A9K3JAA9</accession>
<dbReference type="Proteomes" id="UP000215914">
    <property type="component" value="Unassembled WGS sequence"/>
</dbReference>
<evidence type="ECO:0000313" key="2">
    <source>
        <dbReference type="Proteomes" id="UP000215914"/>
    </source>
</evidence>
<protein>
    <submittedName>
        <fullName evidence="1">Uncharacterized protein</fullName>
    </submittedName>
</protein>
<keyword evidence="2" id="KW-1185">Reference proteome</keyword>
<reference evidence="1" key="2">
    <citation type="submission" date="2020-06" db="EMBL/GenBank/DDBJ databases">
        <title>Helianthus annuus Genome sequencing and assembly Release 2.</title>
        <authorList>
            <person name="Gouzy J."/>
            <person name="Langlade N."/>
            <person name="Munos S."/>
        </authorList>
    </citation>
    <scope>NUCLEOTIDE SEQUENCE</scope>
    <source>
        <tissue evidence="1">Leaves</tissue>
    </source>
</reference>
<dbReference type="PANTHER" id="PTHR47181:SF2">
    <property type="entry name" value="BRCA1 C TERMINUS DOMAIN CONTAINING PROTEIN, EXPRESSED"/>
    <property type="match status" value="1"/>
</dbReference>
<proteinExistence type="predicted"/>
<dbReference type="Gene3D" id="3.40.50.10190">
    <property type="entry name" value="BRCT domain"/>
    <property type="match status" value="1"/>
</dbReference>
<dbReference type="AlphaFoldDB" id="A0A9K3JAA9"/>
<dbReference type="InterPro" id="IPR036420">
    <property type="entry name" value="BRCT_dom_sf"/>
</dbReference>
<reference evidence="1" key="1">
    <citation type="journal article" date="2017" name="Nature">
        <title>The sunflower genome provides insights into oil metabolism, flowering and Asterid evolution.</title>
        <authorList>
            <person name="Badouin H."/>
            <person name="Gouzy J."/>
            <person name="Grassa C.J."/>
            <person name="Murat F."/>
            <person name="Staton S.E."/>
            <person name="Cottret L."/>
            <person name="Lelandais-Briere C."/>
            <person name="Owens G.L."/>
            <person name="Carrere S."/>
            <person name="Mayjonade B."/>
            <person name="Legrand L."/>
            <person name="Gill N."/>
            <person name="Kane N.C."/>
            <person name="Bowers J.E."/>
            <person name="Hubner S."/>
            <person name="Bellec A."/>
            <person name="Berard A."/>
            <person name="Berges H."/>
            <person name="Blanchet N."/>
            <person name="Boniface M.C."/>
            <person name="Brunel D."/>
            <person name="Catrice O."/>
            <person name="Chaidir N."/>
            <person name="Claudel C."/>
            <person name="Donnadieu C."/>
            <person name="Faraut T."/>
            <person name="Fievet G."/>
            <person name="Helmstetter N."/>
            <person name="King M."/>
            <person name="Knapp S.J."/>
            <person name="Lai Z."/>
            <person name="Le Paslier M.C."/>
            <person name="Lippi Y."/>
            <person name="Lorenzon L."/>
            <person name="Mandel J.R."/>
            <person name="Marage G."/>
            <person name="Marchand G."/>
            <person name="Marquand E."/>
            <person name="Bret-Mestries E."/>
            <person name="Morien E."/>
            <person name="Nambeesan S."/>
            <person name="Nguyen T."/>
            <person name="Pegot-Espagnet P."/>
            <person name="Pouilly N."/>
            <person name="Raftis F."/>
            <person name="Sallet E."/>
            <person name="Schiex T."/>
            <person name="Thomas J."/>
            <person name="Vandecasteele C."/>
            <person name="Vares D."/>
            <person name="Vear F."/>
            <person name="Vautrin S."/>
            <person name="Crespi M."/>
            <person name="Mangin B."/>
            <person name="Burke J.M."/>
            <person name="Salse J."/>
            <person name="Munos S."/>
            <person name="Vincourt P."/>
            <person name="Rieseberg L.H."/>
            <person name="Langlade N.B."/>
        </authorList>
    </citation>
    <scope>NUCLEOTIDE SEQUENCE</scope>
    <source>
        <tissue evidence="1">Leaves</tissue>
    </source>
</reference>
<sequence length="102" mass="11336">MENHQNSPFERPSQVFNGIRFVLLGYDPLKNSQVSLKFVNGEVVNVGKYGPNCTHVIDDLVCVATRRDGKILVSSLWADHSFDLGAPVDVTSVSTLIHFVFM</sequence>
<dbReference type="PANTHER" id="PTHR47181">
    <property type="entry name" value="BRCA1 C TERMINUS DOMAIN CONTAINING PROTEIN, EXPRESSED"/>
    <property type="match status" value="1"/>
</dbReference>